<evidence type="ECO:0000256" key="3">
    <source>
        <dbReference type="ARBA" id="ARBA00012327"/>
    </source>
</evidence>
<dbReference type="GO" id="GO:0102130">
    <property type="term" value="F:malonyl-CoA methyltransferase activity"/>
    <property type="evidence" value="ECO:0007669"/>
    <property type="project" value="UniProtKB-EC"/>
</dbReference>
<dbReference type="CDD" id="cd02440">
    <property type="entry name" value="AdoMet_MTases"/>
    <property type="match status" value="1"/>
</dbReference>
<feature type="domain" description="Methyltransferase type 11" evidence="9">
    <location>
        <begin position="47"/>
        <end position="141"/>
    </location>
</feature>
<evidence type="ECO:0000256" key="4">
    <source>
        <dbReference type="ARBA" id="ARBA00022603"/>
    </source>
</evidence>
<evidence type="ECO:0000256" key="7">
    <source>
        <dbReference type="ARBA" id="ARBA00022756"/>
    </source>
</evidence>
<evidence type="ECO:0000259" key="9">
    <source>
        <dbReference type="Pfam" id="PF08241"/>
    </source>
</evidence>
<dbReference type="SUPFAM" id="SSF53335">
    <property type="entry name" value="S-adenosyl-L-methionine-dependent methyltransferases"/>
    <property type="match status" value="1"/>
</dbReference>
<dbReference type="Gene3D" id="3.40.50.150">
    <property type="entry name" value="Vaccinia Virus protein VP39"/>
    <property type="match status" value="1"/>
</dbReference>
<dbReference type="PANTHER" id="PTHR13090">
    <property type="entry name" value="ARGININE-HYDROXYLASE NDUFAF5, MITOCHONDRIAL"/>
    <property type="match status" value="1"/>
</dbReference>
<keyword evidence="11" id="KW-1185">Reference proteome</keyword>
<evidence type="ECO:0000256" key="8">
    <source>
        <dbReference type="HAMAP-Rule" id="MF_00835"/>
    </source>
</evidence>
<dbReference type="GO" id="GO:0010340">
    <property type="term" value="F:carboxyl-O-methyltransferase activity"/>
    <property type="evidence" value="ECO:0007669"/>
    <property type="project" value="UniProtKB-UniRule"/>
</dbReference>
<proteinExistence type="inferred from homology"/>
<comment type="function">
    <text evidence="8">Converts the free carboxyl group of a malonyl-thioester to its methyl ester by transfer of a methyl group from S-adenosyl-L-methionine (SAM). It allows to synthesize pimeloyl-ACP via the fatty acid synthetic pathway.</text>
</comment>
<dbReference type="AlphaFoldDB" id="A0AA43Q218"/>
<dbReference type="HAMAP" id="MF_00835">
    <property type="entry name" value="BioC"/>
    <property type="match status" value="1"/>
</dbReference>
<evidence type="ECO:0000313" key="10">
    <source>
        <dbReference type="EMBL" id="MDI1230091.1"/>
    </source>
</evidence>
<comment type="caution">
    <text evidence="10">The sequence shown here is derived from an EMBL/GenBank/DDBJ whole genome shotgun (WGS) entry which is preliminary data.</text>
</comment>
<sequence length="257" mass="28200">MPLDKAKIKQSFAAAAVTYDGVAALQRTVGRALLGTIDTEKLAGTLLDLGCGTGFLTSELLGFCQPIVALDIALPMLQLTRTKLADTPNVSYLCADAEQLPLAGQVVDGVFSNLALQWCINLEAVFTDIKRVMKPDSRLVFSTFGPQTLQELKTAWAKVDDYSHVNDFYSEQQLTRFLQLAGYTEIAVETQLYVSSYGSVLALMKELKHIGAHNVIAGRNKSITTKTVMQRMIGEYERHRANDLIPATFEVMMVTAS</sequence>
<dbReference type="InterPro" id="IPR050602">
    <property type="entry name" value="Malonyl-ACP_OMT"/>
</dbReference>
<dbReference type="InterPro" id="IPR011814">
    <property type="entry name" value="BioC"/>
</dbReference>
<dbReference type="Pfam" id="PF08241">
    <property type="entry name" value="Methyltransf_11"/>
    <property type="match status" value="1"/>
</dbReference>
<gene>
    <name evidence="8 10" type="primary">bioC</name>
    <name evidence="10" type="ORF">PSU93_02955</name>
</gene>
<comment type="pathway">
    <text evidence="2 8">Cofactor biosynthesis; biotin biosynthesis.</text>
</comment>
<comment type="catalytic activity">
    <reaction evidence="1 8">
        <text>malonyl-[ACP] + S-adenosyl-L-methionine = malonyl-[ACP] methyl ester + S-adenosyl-L-homocysteine</text>
        <dbReference type="Rhea" id="RHEA:17105"/>
        <dbReference type="Rhea" id="RHEA-COMP:9623"/>
        <dbReference type="Rhea" id="RHEA-COMP:9954"/>
        <dbReference type="ChEBI" id="CHEBI:57856"/>
        <dbReference type="ChEBI" id="CHEBI:59789"/>
        <dbReference type="ChEBI" id="CHEBI:78449"/>
        <dbReference type="ChEBI" id="CHEBI:78845"/>
        <dbReference type="EC" id="2.1.1.197"/>
    </reaction>
</comment>
<evidence type="ECO:0000256" key="1">
    <source>
        <dbReference type="ARBA" id="ARBA00000852"/>
    </source>
</evidence>
<evidence type="ECO:0000256" key="2">
    <source>
        <dbReference type="ARBA" id="ARBA00004746"/>
    </source>
</evidence>
<dbReference type="GO" id="GO:0008757">
    <property type="term" value="F:S-adenosylmethionine-dependent methyltransferase activity"/>
    <property type="evidence" value="ECO:0007669"/>
    <property type="project" value="InterPro"/>
</dbReference>
<reference evidence="10" key="1">
    <citation type="submission" date="2023-01" db="EMBL/GenBank/DDBJ databases">
        <title>Biogeochemical cycle of methane in antarctic sediments.</title>
        <authorList>
            <person name="Roldan D.M."/>
            <person name="Menes R.J."/>
        </authorList>
    </citation>
    <scope>NUCLEOTIDE SEQUENCE [LARGE SCALE GENOMIC DNA]</scope>
    <source>
        <strain evidence="10">K-2018 MAG008</strain>
    </source>
</reference>
<evidence type="ECO:0000313" key="11">
    <source>
        <dbReference type="Proteomes" id="UP001160519"/>
    </source>
</evidence>
<keyword evidence="7 8" id="KW-0093">Biotin biosynthesis</keyword>
<keyword evidence="6 8" id="KW-0949">S-adenosyl-L-methionine</keyword>
<dbReference type="Proteomes" id="UP001160519">
    <property type="component" value="Unassembled WGS sequence"/>
</dbReference>
<dbReference type="GO" id="GO:0032259">
    <property type="term" value="P:methylation"/>
    <property type="evidence" value="ECO:0007669"/>
    <property type="project" value="UniProtKB-KW"/>
</dbReference>
<dbReference type="EMBL" id="JAQSDF010000005">
    <property type="protein sequence ID" value="MDI1230091.1"/>
    <property type="molecule type" value="Genomic_DNA"/>
</dbReference>
<organism evidence="10 11">
    <name type="scientific">Candidatus Methylobacter titanis</name>
    <dbReference type="NCBI Taxonomy" id="3053457"/>
    <lineage>
        <taxon>Bacteria</taxon>
        <taxon>Pseudomonadati</taxon>
        <taxon>Pseudomonadota</taxon>
        <taxon>Gammaproteobacteria</taxon>
        <taxon>Methylococcales</taxon>
        <taxon>Methylococcaceae</taxon>
        <taxon>Methylobacter</taxon>
    </lineage>
</organism>
<name>A0AA43Q218_9GAMM</name>
<dbReference type="EC" id="2.1.1.197" evidence="3 8"/>
<keyword evidence="5 8" id="KW-0808">Transferase</keyword>
<dbReference type="GO" id="GO:0009102">
    <property type="term" value="P:biotin biosynthetic process"/>
    <property type="evidence" value="ECO:0007669"/>
    <property type="project" value="UniProtKB-UniRule"/>
</dbReference>
<dbReference type="PANTHER" id="PTHR13090:SF1">
    <property type="entry name" value="ARGININE-HYDROXYLASE NDUFAF5, MITOCHONDRIAL"/>
    <property type="match status" value="1"/>
</dbReference>
<keyword evidence="4 8" id="KW-0489">Methyltransferase</keyword>
<protein>
    <recommendedName>
        <fullName evidence="3 8">Malonyl-[acyl-carrier protein] O-methyltransferase</fullName>
        <shortName evidence="8">Malonyl-ACP O-methyltransferase</shortName>
        <ecNumber evidence="3 8">2.1.1.197</ecNumber>
    </recommendedName>
    <alternativeName>
        <fullName evidence="8">Biotin synthesis protein BioC</fullName>
    </alternativeName>
</protein>
<dbReference type="NCBIfam" id="TIGR02072">
    <property type="entry name" value="BioC"/>
    <property type="match status" value="1"/>
</dbReference>
<accession>A0AA43Q218</accession>
<dbReference type="InterPro" id="IPR013216">
    <property type="entry name" value="Methyltransf_11"/>
</dbReference>
<comment type="similarity">
    <text evidence="8">Belongs to the methyltransferase superfamily.</text>
</comment>
<evidence type="ECO:0000256" key="5">
    <source>
        <dbReference type="ARBA" id="ARBA00022679"/>
    </source>
</evidence>
<evidence type="ECO:0000256" key="6">
    <source>
        <dbReference type="ARBA" id="ARBA00022691"/>
    </source>
</evidence>
<dbReference type="InterPro" id="IPR029063">
    <property type="entry name" value="SAM-dependent_MTases_sf"/>
</dbReference>